<feature type="non-terminal residue" evidence="3">
    <location>
        <position position="769"/>
    </location>
</feature>
<sequence length="769" mass="90093">MTANGYEKTDLTRNNLTDEDIETLYDIVRRAQSSTDKSSRALFAAYGAVLEEQGLQPSDDAVLHRFLFHMQRHRREGEDLVQRFGRVLKESFDIDVEINEDGEGIEVTTNLDATRNGAQASLGRYSRRGSFESFFDGTADKVAGTDYGDLSVRMRRGSHGAMNGYDDLLDPRRTRSDSQARAYGQALLPVRNKLNGNALRRAVSGPHLSIRKRGASVSSRGNLQIRRVDPTAPSRNDDNDADSEFTDRTTSLDLSHIQIPGVNAPIPDDRQDSRRDSRDYYQYVPEPYRPSDTRLLDDAETFEEQRLHRVTRQCIQRWRYRTQESFSRHDDMDTLALAFRRNVLLRVSFPLLYKAATIRRNNRETDRFFTRLESRADKARALFLLTKAFTHWATSAEDEVQRTSVARRHILRTRFFNGWRDITAVNELKIQHFVLGNFLRKWRAKAEEARRNEANAVAHYERIIANRALNKLKFTYFNIAAPAWHNNHVKGHTLRKMVEIAKILKDRGDWAVKRYEQSLLRQRLGQWQQRTLAVQSQQVQAIEQQRKSQLSSALHTLQKQAQLGPLIRQFQAHTNDRVIRGAFETWRKDAQLSQQARNVDRLRILRNAYTAWNDRLRSKVVEDRIDDRVIVKTLYKWTLASRVSLFQRVHDRQLKESTFLSWVTKANQRANTLDAAERRFAQFKQTQILRTCLRKMEVITSERRREEFAILAEYQKKLKQRIFDKLKERSAHFQQLTQWSKDARFYVLSKRTLKTWGEATQHARRNRRR</sequence>
<protein>
    <submittedName>
        <fullName evidence="3">Sfi1-domain-containing protein</fullName>
    </submittedName>
</protein>
<dbReference type="Pfam" id="PF08457">
    <property type="entry name" value="Sfi1"/>
    <property type="match status" value="1"/>
</dbReference>
<feature type="region of interest" description="Disordered" evidence="1">
    <location>
        <begin position="205"/>
        <end position="284"/>
    </location>
</feature>
<reference evidence="3" key="1">
    <citation type="submission" date="2020-01" db="EMBL/GenBank/DDBJ databases">
        <authorList>
            <consortium name="DOE Joint Genome Institute"/>
            <person name="Haridas S."/>
            <person name="Albert R."/>
            <person name="Binder M."/>
            <person name="Bloem J."/>
            <person name="Labutti K."/>
            <person name="Salamov A."/>
            <person name="Andreopoulos B."/>
            <person name="Baker S.E."/>
            <person name="Barry K."/>
            <person name="Bills G."/>
            <person name="Bluhm B.H."/>
            <person name="Cannon C."/>
            <person name="Castanera R."/>
            <person name="Culley D.E."/>
            <person name="Daum C."/>
            <person name="Ezra D."/>
            <person name="Gonzalez J.B."/>
            <person name="Henrissat B."/>
            <person name="Kuo A."/>
            <person name="Liang C."/>
            <person name="Lipzen A."/>
            <person name="Lutzoni F."/>
            <person name="Magnuson J."/>
            <person name="Mondo S."/>
            <person name="Nolan M."/>
            <person name="Ohm R."/>
            <person name="Pangilinan J."/>
            <person name="Park H.-J."/>
            <person name="Ramirez L."/>
            <person name="Alfaro M."/>
            <person name="Sun H."/>
            <person name="Tritt A."/>
            <person name="Yoshinaga Y."/>
            <person name="Zwiers L.-H."/>
            <person name="Turgeon B.G."/>
            <person name="Goodwin S.B."/>
            <person name="Spatafora J.W."/>
            <person name="Crous P.W."/>
            <person name="Grigoriev I.V."/>
        </authorList>
    </citation>
    <scope>NUCLEOTIDE SEQUENCE</scope>
    <source>
        <strain evidence="3">IPT5</strain>
    </source>
</reference>
<evidence type="ECO:0000259" key="2">
    <source>
        <dbReference type="Pfam" id="PF08457"/>
    </source>
</evidence>
<evidence type="ECO:0000313" key="4">
    <source>
        <dbReference type="Proteomes" id="UP000799423"/>
    </source>
</evidence>
<dbReference type="Proteomes" id="UP000799423">
    <property type="component" value="Unassembled WGS sequence"/>
</dbReference>
<dbReference type="AlphaFoldDB" id="A0A6A7B477"/>
<gene>
    <name evidence="3" type="ORF">T440DRAFT_350948</name>
</gene>
<dbReference type="EMBL" id="MU006308">
    <property type="protein sequence ID" value="KAF2850024.1"/>
    <property type="molecule type" value="Genomic_DNA"/>
</dbReference>
<dbReference type="OrthoDB" id="5215300at2759"/>
<evidence type="ECO:0000313" key="3">
    <source>
        <dbReference type="EMBL" id="KAF2850024.1"/>
    </source>
</evidence>
<feature type="domain" description="Sfi1 spindle body" evidence="2">
    <location>
        <begin position="359"/>
        <end position="769"/>
    </location>
</feature>
<dbReference type="InterPro" id="IPR013665">
    <property type="entry name" value="Sfi1_dom"/>
</dbReference>
<organism evidence="3 4">
    <name type="scientific">Plenodomus tracheiphilus IPT5</name>
    <dbReference type="NCBI Taxonomy" id="1408161"/>
    <lineage>
        <taxon>Eukaryota</taxon>
        <taxon>Fungi</taxon>
        <taxon>Dikarya</taxon>
        <taxon>Ascomycota</taxon>
        <taxon>Pezizomycotina</taxon>
        <taxon>Dothideomycetes</taxon>
        <taxon>Pleosporomycetidae</taxon>
        <taxon>Pleosporales</taxon>
        <taxon>Pleosporineae</taxon>
        <taxon>Leptosphaeriaceae</taxon>
        <taxon>Plenodomus</taxon>
    </lineage>
</organism>
<proteinExistence type="predicted"/>
<feature type="compositionally biased region" description="Basic and acidic residues" evidence="1">
    <location>
        <begin position="267"/>
        <end position="279"/>
    </location>
</feature>
<evidence type="ECO:0000256" key="1">
    <source>
        <dbReference type="SAM" id="MobiDB-lite"/>
    </source>
</evidence>
<keyword evidence="4" id="KW-1185">Reference proteome</keyword>
<name>A0A6A7B477_9PLEO</name>
<accession>A0A6A7B477</accession>